<proteinExistence type="predicted"/>
<organism evidence="2 3">
    <name type="scientific">Fusarium albosuccineum</name>
    <dbReference type="NCBI Taxonomy" id="1237068"/>
    <lineage>
        <taxon>Eukaryota</taxon>
        <taxon>Fungi</taxon>
        <taxon>Dikarya</taxon>
        <taxon>Ascomycota</taxon>
        <taxon>Pezizomycotina</taxon>
        <taxon>Sordariomycetes</taxon>
        <taxon>Hypocreomycetidae</taxon>
        <taxon>Hypocreales</taxon>
        <taxon>Nectriaceae</taxon>
        <taxon>Fusarium</taxon>
        <taxon>Fusarium decemcellulare species complex</taxon>
    </lineage>
</organism>
<feature type="region of interest" description="Disordered" evidence="1">
    <location>
        <begin position="275"/>
        <end position="296"/>
    </location>
</feature>
<reference evidence="2 3" key="1">
    <citation type="submission" date="2020-01" db="EMBL/GenBank/DDBJ databases">
        <title>Identification and distribution of gene clusters putatively required for synthesis of sphingolipid metabolism inhibitors in phylogenetically diverse species of the filamentous fungus Fusarium.</title>
        <authorList>
            <person name="Kim H.-S."/>
            <person name="Busman M."/>
            <person name="Brown D.W."/>
            <person name="Divon H."/>
            <person name="Uhlig S."/>
            <person name="Proctor R.H."/>
        </authorList>
    </citation>
    <scope>NUCLEOTIDE SEQUENCE [LARGE SCALE GENOMIC DNA]</scope>
    <source>
        <strain evidence="2 3">NRRL 20459</strain>
    </source>
</reference>
<feature type="region of interest" description="Disordered" evidence="1">
    <location>
        <begin position="963"/>
        <end position="988"/>
    </location>
</feature>
<feature type="compositionally biased region" description="Basic and acidic residues" evidence="1">
    <location>
        <begin position="409"/>
        <end position="424"/>
    </location>
</feature>
<evidence type="ECO:0000256" key="1">
    <source>
        <dbReference type="SAM" id="MobiDB-lite"/>
    </source>
</evidence>
<dbReference type="AlphaFoldDB" id="A0A8H4LE01"/>
<feature type="region of interest" description="Disordered" evidence="1">
    <location>
        <begin position="479"/>
        <end position="540"/>
    </location>
</feature>
<evidence type="ECO:0000313" key="3">
    <source>
        <dbReference type="Proteomes" id="UP000554235"/>
    </source>
</evidence>
<accession>A0A8H4LE01</accession>
<sequence length="988" mass="112004">MVTPSNLSVTQGTFLRQPCSGNIRLANVYTTRETCPRQPNPYSTIKDLYGSTAAFTPGFKPTLPITSVFLVLRDHLGDEYLGLAGGVLYEMIEVDCQHSDDPGAAFQRWRHDHMNRHADLELPHVPHLTTVTSTITPTVTLTRWRKDHPQRYRTRLSDYSPPRPQSSMYTSAIPTRKDWAIEYTMYVSSQSEGTRPFRQINAMEFHEMQWNTMASHTGRLVDEKSVDLEELQRAGDLNKPAEKVQSITNRLSLGSKPMERNGKITKMILKFRGPRLHEGPPGQVSKEWSKEYPGGSTEDRPRIMFEQRYNFQVSDWEIPNANFARKFGLYTDSRPLPPFIRELPVAEDKAYQDMPFPPLAFKLDIVVEFERSDLFLGVELSTGLLANVGSCWQLADGTNNAGQINMKDQMQRDSLTEERGRHSDPSTSCLTPLQGDFKSLSPGSRARSLSPRKRLIRQPLHIRMNLTESQMDKITDAFSHTVQSSPAKSSTKSKKKATMATPKSTPRKNKSSASRSEAPYSWALSGEDGSGVDSPTFSELMPGHQQYLSQDVYSGSLAERRQRLPPSPLQLDTRRRQANVARPAEMEDIPDAVSPLSQGMYGHARVTEDDVSSFYSRDLQYSAHPSPLELRHSTHNRSQSKVNGAVVDAYHEWIHAHDPSMSRESVSHPEPLVNRPRRSKSSADGLRQSRPFEAQAPPIPQEATLRTENTQHAPNTPLFSPLQLYFRGTDFPSVKKGEKTMIGDNGWLERTDKNVDLTKKGPQKKVGILDSIKKIAKDMTELHHSSRRPQPVAKARRPTSQIAISLDSREQSLLYCELEFNLSTALNDYTTIQLDKGRLVPDKLKKVADLWQNKGRPKVVGFRYDLETQLELIHLHADDFRFYGRRQADPIEITALLHTMKINARAMSIRTFCQPDSVIAKQLVDAQSLFKMLGVSDAQQIALAEIAQFFKVIVERELDYRDRREHEASRGRPSHGRGDSRWTMHSER</sequence>
<feature type="region of interest" description="Disordered" evidence="1">
    <location>
        <begin position="399"/>
        <end position="464"/>
    </location>
</feature>
<feature type="region of interest" description="Disordered" evidence="1">
    <location>
        <begin position="659"/>
        <end position="700"/>
    </location>
</feature>
<keyword evidence="3" id="KW-1185">Reference proteome</keyword>
<name>A0A8H4LE01_9HYPO</name>
<dbReference type="Proteomes" id="UP000554235">
    <property type="component" value="Unassembled WGS sequence"/>
</dbReference>
<gene>
    <name evidence="2" type="ORF">FALBO_5462</name>
</gene>
<protein>
    <submittedName>
        <fullName evidence="2">Uncharacterized protein</fullName>
    </submittedName>
</protein>
<feature type="compositionally biased region" description="Polar residues" evidence="1">
    <location>
        <begin position="399"/>
        <end position="408"/>
    </location>
</feature>
<dbReference type="OrthoDB" id="5229017at2759"/>
<comment type="caution">
    <text evidence="2">The sequence shown here is derived from an EMBL/GenBank/DDBJ whole genome shotgun (WGS) entry which is preliminary data.</text>
</comment>
<evidence type="ECO:0000313" key="2">
    <source>
        <dbReference type="EMBL" id="KAF4467662.1"/>
    </source>
</evidence>
<dbReference type="EMBL" id="JAADYS010000711">
    <property type="protein sequence ID" value="KAF4467662.1"/>
    <property type="molecule type" value="Genomic_DNA"/>
</dbReference>